<gene>
    <name evidence="2" type="ordered locus">MEALZ_1332</name>
</gene>
<keyword evidence="3" id="KW-1185">Reference proteome</keyword>
<reference evidence="3" key="1">
    <citation type="journal article" date="2012" name="J. Bacteriol.">
        <title>Genome sequence of the haloalkaliphilic methanotrophic bacterium Methylomicrobium alcaliphilum 20Z.</title>
        <authorList>
            <person name="Vuilleumier S."/>
            <person name="Khmelenina V.N."/>
            <person name="Bringel F."/>
            <person name="Reshetnikov A.S."/>
            <person name="Lajus A."/>
            <person name="Mangenot S."/>
            <person name="Rouy Z."/>
            <person name="Op den Camp H.J."/>
            <person name="Jetten M.S."/>
            <person name="Dispirito A.A."/>
            <person name="Dunfield P."/>
            <person name="Klotz M.G."/>
            <person name="Semrau J.D."/>
            <person name="Stein L.Y."/>
            <person name="Barbe V."/>
            <person name="Medigue C."/>
            <person name="Trotsenko Y.A."/>
            <person name="Kalyuzhnaya M.G."/>
        </authorList>
    </citation>
    <scope>NUCLEOTIDE SEQUENCE [LARGE SCALE GENOMIC DNA]</scope>
    <source>
        <strain evidence="3">DSM 19304 / NCIMB 14124 / VKM B-2133 / 20Z</strain>
    </source>
</reference>
<sequence>MKNKKLIQPNVHESPAITPANESTRRGEGAVTRPTGRREYVHVGSMAAILPPTPVDRATAPSPEPALPEQRFVYRKIR</sequence>
<evidence type="ECO:0000313" key="2">
    <source>
        <dbReference type="EMBL" id="CCE23021.1"/>
    </source>
</evidence>
<evidence type="ECO:0000256" key="1">
    <source>
        <dbReference type="SAM" id="MobiDB-lite"/>
    </source>
</evidence>
<proteinExistence type="predicted"/>
<feature type="region of interest" description="Disordered" evidence="1">
    <location>
        <begin position="1"/>
        <end position="36"/>
    </location>
</feature>
<dbReference type="AlphaFoldDB" id="G4SWA6"/>
<dbReference type="STRING" id="1091494.MEALZ_1332"/>
<dbReference type="HOGENOM" id="CLU_2617915_0_0_6"/>
<dbReference type="EMBL" id="FO082060">
    <property type="protein sequence ID" value="CCE23021.1"/>
    <property type="molecule type" value="Genomic_DNA"/>
</dbReference>
<name>G4SWA6_META2</name>
<protein>
    <submittedName>
        <fullName evidence="2">Uncharacterized protein</fullName>
    </submittedName>
</protein>
<evidence type="ECO:0000313" key="3">
    <source>
        <dbReference type="Proteomes" id="UP000008315"/>
    </source>
</evidence>
<organism evidence="2 3">
    <name type="scientific">Methylotuvimicrobium alcaliphilum (strain DSM 19304 / NCIMB 14124 / VKM B-2133 / 20Z)</name>
    <name type="common">Methylomicrobium alcaliphilum</name>
    <dbReference type="NCBI Taxonomy" id="1091494"/>
    <lineage>
        <taxon>Bacteria</taxon>
        <taxon>Pseudomonadati</taxon>
        <taxon>Pseudomonadota</taxon>
        <taxon>Gammaproteobacteria</taxon>
        <taxon>Methylococcales</taxon>
        <taxon>Methylococcaceae</taxon>
        <taxon>Methylotuvimicrobium</taxon>
    </lineage>
</organism>
<accession>G4SWA6</accession>
<dbReference type="KEGG" id="mah:MEALZ_1332"/>
<dbReference type="Proteomes" id="UP000008315">
    <property type="component" value="Chromosome"/>
</dbReference>